<protein>
    <recommendedName>
        <fullName evidence="1">AB hydrolase-1 domain-containing protein</fullName>
    </recommendedName>
</protein>
<evidence type="ECO:0000259" key="1">
    <source>
        <dbReference type="Pfam" id="PF00561"/>
    </source>
</evidence>
<dbReference type="AlphaFoldDB" id="A0A9D5DBV5"/>
<dbReference type="EMBL" id="JAGGNH010000001">
    <property type="protein sequence ID" value="KAJ0987502.1"/>
    <property type="molecule type" value="Genomic_DNA"/>
</dbReference>
<dbReference type="InterPro" id="IPR029058">
    <property type="entry name" value="AB_hydrolase_fold"/>
</dbReference>
<dbReference type="Proteomes" id="UP001085076">
    <property type="component" value="Miscellaneous, Linkage group lg01"/>
</dbReference>
<keyword evidence="3" id="KW-1185">Reference proteome</keyword>
<dbReference type="PANTHER" id="PTHR43139">
    <property type="entry name" value="SI:DKEY-122A22.2"/>
    <property type="match status" value="1"/>
</dbReference>
<comment type="caution">
    <text evidence="2">The sequence shown here is derived from an EMBL/GenBank/DDBJ whole genome shotgun (WGS) entry which is preliminary data.</text>
</comment>
<dbReference type="SUPFAM" id="SSF53474">
    <property type="entry name" value="alpha/beta-Hydrolases"/>
    <property type="match status" value="1"/>
</dbReference>
<dbReference type="PANTHER" id="PTHR43139:SF37">
    <property type="entry name" value="ALPHA_BETA-HYDROLASES SUPERFAMILY PROTEIN"/>
    <property type="match status" value="1"/>
</dbReference>
<dbReference type="PRINTS" id="PR00111">
    <property type="entry name" value="ABHYDROLASE"/>
</dbReference>
<dbReference type="OrthoDB" id="6431331at2759"/>
<organism evidence="2 3">
    <name type="scientific">Dioscorea zingiberensis</name>
    <dbReference type="NCBI Taxonomy" id="325984"/>
    <lineage>
        <taxon>Eukaryota</taxon>
        <taxon>Viridiplantae</taxon>
        <taxon>Streptophyta</taxon>
        <taxon>Embryophyta</taxon>
        <taxon>Tracheophyta</taxon>
        <taxon>Spermatophyta</taxon>
        <taxon>Magnoliopsida</taxon>
        <taxon>Liliopsida</taxon>
        <taxon>Dioscoreales</taxon>
        <taxon>Dioscoreaceae</taxon>
        <taxon>Dioscorea</taxon>
    </lineage>
</organism>
<reference evidence="2" key="2">
    <citation type="journal article" date="2022" name="Hortic Res">
        <title>The genome of Dioscorea zingiberensis sheds light on the biosynthesis, origin and evolution of the medicinally important diosgenin saponins.</title>
        <authorList>
            <person name="Li Y."/>
            <person name="Tan C."/>
            <person name="Li Z."/>
            <person name="Guo J."/>
            <person name="Li S."/>
            <person name="Chen X."/>
            <person name="Wang C."/>
            <person name="Dai X."/>
            <person name="Yang H."/>
            <person name="Song W."/>
            <person name="Hou L."/>
            <person name="Xu J."/>
            <person name="Tong Z."/>
            <person name="Xu A."/>
            <person name="Yuan X."/>
            <person name="Wang W."/>
            <person name="Yang Q."/>
            <person name="Chen L."/>
            <person name="Sun Z."/>
            <person name="Wang K."/>
            <person name="Pan B."/>
            <person name="Chen J."/>
            <person name="Bao Y."/>
            <person name="Liu F."/>
            <person name="Qi X."/>
            <person name="Gang D.R."/>
            <person name="Wen J."/>
            <person name="Li J."/>
        </authorList>
    </citation>
    <scope>NUCLEOTIDE SEQUENCE</scope>
    <source>
        <strain evidence="2">Dzin_1.0</strain>
    </source>
</reference>
<gene>
    <name evidence="2" type="ORF">J5N97_005858</name>
</gene>
<name>A0A9D5DBV5_9LILI</name>
<sequence>MEPALKSSSLPTLARRFLLFPYRLSLVAFQDLRLSRSFERRGLVPISLDLPAAAATIHIWAPAARRHSFPPLVLIHGFGANAKWQWDRQIGPLSRFFDLYIPDLLYFGGSRSEGKDFSVAFQSRCVAAAMRQLGVSKYSVVGISYGGYVAYRMAADEGPGVVDRVVIMTAGIGATPEETKALVEKERRDVSEILLPRKPEDLMALMRRSMYRPPRWMPTFLLRDFIEVMYTERRKERVELLKELLQNSVGMDPIPVLDQETLVMWGDQDNVFPLHLAHRLQRHLGEKSRLEIIADAGHALQLEKPNRVTDLIENFMLDKLNIS</sequence>
<accession>A0A9D5DBV5</accession>
<dbReference type="Gene3D" id="3.40.50.1820">
    <property type="entry name" value="alpha/beta hydrolase"/>
    <property type="match status" value="1"/>
</dbReference>
<proteinExistence type="predicted"/>
<reference evidence="2" key="1">
    <citation type="submission" date="2021-03" db="EMBL/GenBank/DDBJ databases">
        <authorList>
            <person name="Li Z."/>
            <person name="Yang C."/>
        </authorList>
    </citation>
    <scope>NUCLEOTIDE SEQUENCE</scope>
    <source>
        <strain evidence="2">Dzin_1.0</strain>
        <tissue evidence="2">Leaf</tissue>
    </source>
</reference>
<evidence type="ECO:0000313" key="2">
    <source>
        <dbReference type="EMBL" id="KAJ0987502.1"/>
    </source>
</evidence>
<dbReference type="InterPro" id="IPR000073">
    <property type="entry name" value="AB_hydrolase_1"/>
</dbReference>
<feature type="domain" description="AB hydrolase-1" evidence="1">
    <location>
        <begin position="70"/>
        <end position="305"/>
    </location>
</feature>
<dbReference type="Pfam" id="PF00561">
    <property type="entry name" value="Abhydrolase_1"/>
    <property type="match status" value="1"/>
</dbReference>
<evidence type="ECO:0000313" key="3">
    <source>
        <dbReference type="Proteomes" id="UP001085076"/>
    </source>
</evidence>
<dbReference type="InterPro" id="IPR052370">
    <property type="entry name" value="Meta-cleavage_hydrolase"/>
</dbReference>